<dbReference type="Gene3D" id="3.40.50.10840">
    <property type="entry name" value="Putative sugar-binding, N-terminal domain"/>
    <property type="match status" value="1"/>
</dbReference>
<keyword evidence="4" id="KW-0418">Kinase</keyword>
<accession>A0A7W9CTZ0</accession>
<keyword evidence="5" id="KW-0067">ATP-binding</keyword>
<dbReference type="Proteomes" id="UP000523821">
    <property type="component" value="Unassembled WGS sequence"/>
</dbReference>
<evidence type="ECO:0000256" key="6">
    <source>
        <dbReference type="ARBA" id="ARBA00023277"/>
    </source>
</evidence>
<dbReference type="Pfam" id="PF07005">
    <property type="entry name" value="SBD_N"/>
    <property type="match status" value="1"/>
</dbReference>
<reference evidence="9 10" key="1">
    <citation type="submission" date="2020-08" db="EMBL/GenBank/DDBJ databases">
        <title>Genomic Encyclopedia of Type Strains, Phase IV (KMG-IV): sequencing the most valuable type-strain genomes for metagenomic binning, comparative biology and taxonomic classification.</title>
        <authorList>
            <person name="Goeker M."/>
        </authorList>
    </citation>
    <scope>NUCLEOTIDE SEQUENCE [LARGE SCALE GENOMIC DNA]</scope>
    <source>
        <strain evidence="9 10">DSM 16268</strain>
    </source>
</reference>
<dbReference type="AlphaFoldDB" id="A0A7W9CTZ0"/>
<sequence>MTRLALVADDLSGALDTAAPFAAHGLSTVVALAPDAIPQAFASGADVVAVSTGSRERSPEAAAARVATAIDALAARAPDLVFLKIDSRLKGHVAADLAAMRAGFRCRTALVAPAIPDLGRVVRGGRVEGFGVPAPIDIAVRLGPAADGATIVDAERDADLVHALGRALDTAEPPLLVGARGLARALALRLGGEKPAAAPPLGRPILVVIGSTDPITVAQVAALRAALPEAAAVAAPDGVVPEVTGAPGGALLVHASDGGAAVSGAVVAARLAAGVVRLAATLRPAALVLSGGETAQATLDALGVGTLIVRGEALPGIAHAEAAIAGRPVAVLTKSGGFGGPDTLVDLVLSSVPVRARPVLAEPVRSGASR</sequence>
<dbReference type="InterPro" id="IPR042213">
    <property type="entry name" value="NBD_C_sf"/>
</dbReference>
<dbReference type="RefSeq" id="WP_183852972.1">
    <property type="nucleotide sequence ID" value="NZ_JACHOO010000002.1"/>
</dbReference>
<keyword evidence="10" id="KW-1185">Reference proteome</keyword>
<organism evidence="9 10">
    <name type="scientific">Prosthecomicrobium pneumaticum</name>
    <dbReference type="NCBI Taxonomy" id="81895"/>
    <lineage>
        <taxon>Bacteria</taxon>
        <taxon>Pseudomonadati</taxon>
        <taxon>Pseudomonadota</taxon>
        <taxon>Alphaproteobacteria</taxon>
        <taxon>Hyphomicrobiales</taxon>
        <taxon>Kaistiaceae</taxon>
        <taxon>Prosthecomicrobium</taxon>
    </lineage>
</organism>
<evidence type="ECO:0000256" key="4">
    <source>
        <dbReference type="ARBA" id="ARBA00022777"/>
    </source>
</evidence>
<evidence type="ECO:0000256" key="2">
    <source>
        <dbReference type="ARBA" id="ARBA00022679"/>
    </source>
</evidence>
<evidence type="ECO:0000259" key="8">
    <source>
        <dbReference type="Pfam" id="PF17042"/>
    </source>
</evidence>
<evidence type="ECO:0000256" key="5">
    <source>
        <dbReference type="ARBA" id="ARBA00022840"/>
    </source>
</evidence>
<evidence type="ECO:0000313" key="10">
    <source>
        <dbReference type="Proteomes" id="UP000523821"/>
    </source>
</evidence>
<dbReference type="InterPro" id="IPR031475">
    <property type="entry name" value="NBD_C"/>
</dbReference>
<comment type="similarity">
    <text evidence="1">Belongs to the four-carbon acid sugar kinase family.</text>
</comment>
<proteinExistence type="inferred from homology"/>
<evidence type="ECO:0000313" key="9">
    <source>
        <dbReference type="EMBL" id="MBB5751837.1"/>
    </source>
</evidence>
<dbReference type="EMBL" id="JACHOO010000002">
    <property type="protein sequence ID" value="MBB5751837.1"/>
    <property type="molecule type" value="Genomic_DNA"/>
</dbReference>
<dbReference type="InterPro" id="IPR010737">
    <property type="entry name" value="4-carb_acid_sugar_kinase_N"/>
</dbReference>
<dbReference type="SUPFAM" id="SSF142764">
    <property type="entry name" value="YgbK-like"/>
    <property type="match status" value="1"/>
</dbReference>
<keyword evidence="2" id="KW-0808">Transferase</keyword>
<gene>
    <name evidence="9" type="ORF">GGQ63_000889</name>
</gene>
<dbReference type="Gene3D" id="3.40.980.20">
    <property type="entry name" value="Four-carbon acid sugar kinase, nucleotide binding domain"/>
    <property type="match status" value="1"/>
</dbReference>
<feature type="domain" description="Four-carbon acid sugar kinase nucleotide binding" evidence="8">
    <location>
        <begin position="206"/>
        <end position="344"/>
    </location>
</feature>
<keyword evidence="3" id="KW-0547">Nucleotide-binding</keyword>
<dbReference type="Pfam" id="PF17042">
    <property type="entry name" value="NBD_C"/>
    <property type="match status" value="1"/>
</dbReference>
<dbReference type="GO" id="GO:0005524">
    <property type="term" value="F:ATP binding"/>
    <property type="evidence" value="ECO:0007669"/>
    <property type="project" value="UniProtKB-KW"/>
</dbReference>
<keyword evidence="6" id="KW-0119">Carbohydrate metabolism</keyword>
<name>A0A7W9CTZ0_9HYPH</name>
<dbReference type="GO" id="GO:0016301">
    <property type="term" value="F:kinase activity"/>
    <property type="evidence" value="ECO:0007669"/>
    <property type="project" value="UniProtKB-KW"/>
</dbReference>
<comment type="caution">
    <text evidence="9">The sequence shown here is derived from an EMBL/GenBank/DDBJ whole genome shotgun (WGS) entry which is preliminary data.</text>
</comment>
<protein>
    <submittedName>
        <fullName evidence="9">Uncharacterized protein YgbK (DUF1537 family)</fullName>
    </submittedName>
</protein>
<evidence type="ECO:0000256" key="1">
    <source>
        <dbReference type="ARBA" id="ARBA00005715"/>
    </source>
</evidence>
<evidence type="ECO:0000256" key="3">
    <source>
        <dbReference type="ARBA" id="ARBA00022741"/>
    </source>
</evidence>
<feature type="domain" description="Four-carbon acid sugar kinase N-terminal" evidence="7">
    <location>
        <begin position="5"/>
        <end position="127"/>
    </location>
</feature>
<evidence type="ECO:0000259" key="7">
    <source>
        <dbReference type="Pfam" id="PF07005"/>
    </source>
</evidence>
<dbReference type="InterPro" id="IPR037051">
    <property type="entry name" value="4-carb_acid_sugar_kinase_N_sf"/>
</dbReference>